<dbReference type="Gene3D" id="1.10.12.10">
    <property type="entry name" value="Lyase 2-enoyl-coa Hydratase, Chain A, domain 2"/>
    <property type="match status" value="1"/>
</dbReference>
<dbReference type="RefSeq" id="WP_182560056.1">
    <property type="nucleotide sequence ID" value="NZ_JACGWT010000003.1"/>
</dbReference>
<dbReference type="Proteomes" id="UP000523079">
    <property type="component" value="Unassembled WGS sequence"/>
</dbReference>
<proteinExistence type="inferred from homology"/>
<dbReference type="EMBL" id="JACGWT010000003">
    <property type="protein sequence ID" value="MBA8794490.1"/>
    <property type="molecule type" value="Genomic_DNA"/>
</dbReference>
<dbReference type="PANTHER" id="PTHR43459">
    <property type="entry name" value="ENOYL-COA HYDRATASE"/>
    <property type="match status" value="1"/>
</dbReference>
<name>A0A7W3P626_9ACTN</name>
<evidence type="ECO:0000256" key="1">
    <source>
        <dbReference type="ARBA" id="ARBA00005254"/>
    </source>
</evidence>
<comment type="caution">
    <text evidence="2">The sequence shown here is derived from an EMBL/GenBank/DDBJ whole genome shotgun (WGS) entry which is preliminary data.</text>
</comment>
<dbReference type="EC" id="5.3.3.18" evidence="2"/>
<dbReference type="GO" id="GO:0016853">
    <property type="term" value="F:isomerase activity"/>
    <property type="evidence" value="ECO:0007669"/>
    <property type="project" value="UniProtKB-KW"/>
</dbReference>
<dbReference type="Gene3D" id="3.90.226.10">
    <property type="entry name" value="2-enoyl-CoA Hydratase, Chain A, domain 1"/>
    <property type="match status" value="1"/>
</dbReference>
<reference evidence="2 3" key="1">
    <citation type="submission" date="2020-07" db="EMBL/GenBank/DDBJ databases">
        <title>Sequencing the genomes of 1000 actinobacteria strains.</title>
        <authorList>
            <person name="Klenk H.-P."/>
        </authorList>
    </citation>
    <scope>NUCLEOTIDE SEQUENCE [LARGE SCALE GENOMIC DNA]</scope>
    <source>
        <strain evidence="2 3">DSM 100723</strain>
    </source>
</reference>
<organism evidence="2 3">
    <name type="scientific">Microlunatus kandeliicorticis</name>
    <dbReference type="NCBI Taxonomy" id="1759536"/>
    <lineage>
        <taxon>Bacteria</taxon>
        <taxon>Bacillati</taxon>
        <taxon>Actinomycetota</taxon>
        <taxon>Actinomycetes</taxon>
        <taxon>Propionibacteriales</taxon>
        <taxon>Propionibacteriaceae</taxon>
        <taxon>Microlunatus</taxon>
    </lineage>
</organism>
<evidence type="ECO:0000313" key="3">
    <source>
        <dbReference type="Proteomes" id="UP000523079"/>
    </source>
</evidence>
<dbReference type="InterPro" id="IPR014748">
    <property type="entry name" value="Enoyl-CoA_hydra_C"/>
</dbReference>
<dbReference type="Pfam" id="PF00378">
    <property type="entry name" value="ECH_1"/>
    <property type="match status" value="1"/>
</dbReference>
<dbReference type="CDD" id="cd06558">
    <property type="entry name" value="crotonase-like"/>
    <property type="match status" value="1"/>
</dbReference>
<evidence type="ECO:0000313" key="2">
    <source>
        <dbReference type="EMBL" id="MBA8794490.1"/>
    </source>
</evidence>
<sequence length="279" mass="29106">MSEPVSGVDHDAARSTPEDPVVVEVADGVGTVRFARPQALNALDRASRALLLDALAELGADPEVRCVVLRGTGRAFCVGQDLREHAEDLGSGDASRLGANVTDSYNPIALTLAQLEKPVLAGVNGIAAGAGASIAFLADYRLVAASAGFTTSFTAIGLSADTGSSWTLPRLVGRGRALDLLLNPRTVPAEEALAIGLASEVVPDADFDTRLAELATRWAHGPTLAYAAVRKAVAYGETHPLSDALPFEARLMELTGASDDHRRAVEAFLAKQPPTFTGR</sequence>
<accession>A0A7W3P626</accession>
<protein>
    <submittedName>
        <fullName evidence="2">2-(1,2-epoxy-1,2-dihydrophenyl)acetyl-CoA isomerase</fullName>
        <ecNumber evidence="2">5.3.3.18</ecNumber>
    </submittedName>
</protein>
<comment type="similarity">
    <text evidence="1">Belongs to the enoyl-CoA hydratase/isomerase family.</text>
</comment>
<dbReference type="SUPFAM" id="SSF52096">
    <property type="entry name" value="ClpP/crotonase"/>
    <property type="match status" value="1"/>
</dbReference>
<dbReference type="InterPro" id="IPR029045">
    <property type="entry name" value="ClpP/crotonase-like_dom_sf"/>
</dbReference>
<keyword evidence="2" id="KW-0413">Isomerase</keyword>
<dbReference type="AlphaFoldDB" id="A0A7W3P626"/>
<gene>
    <name evidence="2" type="ORF">FHX74_002109</name>
</gene>
<dbReference type="InterPro" id="IPR001753">
    <property type="entry name" value="Enoyl-CoA_hydra/iso"/>
</dbReference>
<dbReference type="PANTHER" id="PTHR43459:SF1">
    <property type="entry name" value="EG:BACN32G11.4 PROTEIN"/>
    <property type="match status" value="1"/>
</dbReference>
<keyword evidence="3" id="KW-1185">Reference proteome</keyword>